<feature type="compositionally biased region" description="Basic and acidic residues" evidence="1">
    <location>
        <begin position="212"/>
        <end position="224"/>
    </location>
</feature>
<feature type="compositionally biased region" description="Polar residues" evidence="1">
    <location>
        <begin position="187"/>
        <end position="197"/>
    </location>
</feature>
<evidence type="ECO:0000313" key="3">
    <source>
        <dbReference type="Proteomes" id="UP000775547"/>
    </source>
</evidence>
<protein>
    <submittedName>
        <fullName evidence="2">Uncharacterized protein</fullName>
    </submittedName>
</protein>
<proteinExistence type="predicted"/>
<reference evidence="2" key="1">
    <citation type="submission" date="2020-07" db="EMBL/GenBank/DDBJ databases">
        <authorList>
            <person name="Nieuwenhuis M."/>
            <person name="Van De Peppel L.J.J."/>
        </authorList>
    </citation>
    <scope>NUCLEOTIDE SEQUENCE</scope>
    <source>
        <strain evidence="2">AP01</strain>
        <tissue evidence="2">Mycelium</tissue>
    </source>
</reference>
<reference evidence="2" key="2">
    <citation type="submission" date="2021-10" db="EMBL/GenBank/DDBJ databases">
        <title>Phylogenomics reveals ancestral predisposition of the termite-cultivated fungus Termitomyces towards a domesticated lifestyle.</title>
        <authorList>
            <person name="Auxier B."/>
            <person name="Grum-Grzhimaylo A."/>
            <person name="Cardenas M.E."/>
            <person name="Lodge J.D."/>
            <person name="Laessoe T."/>
            <person name="Pedersen O."/>
            <person name="Smith M.E."/>
            <person name="Kuyper T.W."/>
            <person name="Franco-Molano E.A."/>
            <person name="Baroni T.J."/>
            <person name="Aanen D.K."/>
        </authorList>
    </citation>
    <scope>NUCLEOTIDE SEQUENCE</scope>
    <source>
        <strain evidence="2">AP01</strain>
        <tissue evidence="2">Mycelium</tissue>
    </source>
</reference>
<sequence>MGAIPGVAAQTQEVCYSTMRAREHAHRDAIASVYQVDASQLQGPPPTTYVTSFDHRSPAAYPLPRSASINPTHPTNPYSAANPHPNIKVFPPSSQSPIPDPPSAFPATPAGYPHTPDADPEALSARQEHAHGTPRSGRSPNVRFTPAQERYYDRFSTKRHSHLNSPQTAPVNPAFSSPGAYPFPGYSSKTQQPQTAYPSVFPRPLFTGQPVQKDREREVRNEVA</sequence>
<comment type="caution">
    <text evidence="2">The sequence shown here is derived from an EMBL/GenBank/DDBJ whole genome shotgun (WGS) entry which is preliminary data.</text>
</comment>
<feature type="compositionally biased region" description="Polar residues" evidence="1">
    <location>
        <begin position="67"/>
        <end position="79"/>
    </location>
</feature>
<dbReference type="Proteomes" id="UP000775547">
    <property type="component" value="Unassembled WGS sequence"/>
</dbReference>
<evidence type="ECO:0000256" key="1">
    <source>
        <dbReference type="SAM" id="MobiDB-lite"/>
    </source>
</evidence>
<dbReference type="AlphaFoldDB" id="A0A9P7G9L2"/>
<feature type="region of interest" description="Disordered" evidence="1">
    <location>
        <begin position="63"/>
        <end position="224"/>
    </location>
</feature>
<gene>
    <name evidence="2" type="ORF">DXG03_006494</name>
</gene>
<keyword evidence="3" id="KW-1185">Reference proteome</keyword>
<evidence type="ECO:0000313" key="2">
    <source>
        <dbReference type="EMBL" id="KAG5645305.1"/>
    </source>
</evidence>
<dbReference type="OrthoDB" id="3064298at2759"/>
<organism evidence="2 3">
    <name type="scientific">Asterophora parasitica</name>
    <dbReference type="NCBI Taxonomy" id="117018"/>
    <lineage>
        <taxon>Eukaryota</taxon>
        <taxon>Fungi</taxon>
        <taxon>Dikarya</taxon>
        <taxon>Basidiomycota</taxon>
        <taxon>Agaricomycotina</taxon>
        <taxon>Agaricomycetes</taxon>
        <taxon>Agaricomycetidae</taxon>
        <taxon>Agaricales</taxon>
        <taxon>Tricholomatineae</taxon>
        <taxon>Lyophyllaceae</taxon>
        <taxon>Asterophora</taxon>
    </lineage>
</organism>
<name>A0A9P7G9L2_9AGAR</name>
<accession>A0A9P7G9L2</accession>
<dbReference type="EMBL" id="JABCKV010000043">
    <property type="protein sequence ID" value="KAG5645305.1"/>
    <property type="molecule type" value="Genomic_DNA"/>
</dbReference>